<feature type="compositionally biased region" description="Polar residues" evidence="6">
    <location>
        <begin position="118"/>
        <end position="136"/>
    </location>
</feature>
<evidence type="ECO:0000256" key="3">
    <source>
        <dbReference type="ARBA" id="ARBA00023015"/>
    </source>
</evidence>
<comment type="subcellular location">
    <subcellularLocation>
        <location evidence="1">Nucleus</location>
    </subcellularLocation>
</comment>
<dbReference type="GO" id="GO:0006351">
    <property type="term" value="P:DNA-templated transcription"/>
    <property type="evidence" value="ECO:0007669"/>
    <property type="project" value="InterPro"/>
</dbReference>
<dbReference type="GO" id="GO:0000981">
    <property type="term" value="F:DNA-binding transcription factor activity, RNA polymerase II-specific"/>
    <property type="evidence" value="ECO:0007669"/>
    <property type="project" value="InterPro"/>
</dbReference>
<keyword evidence="9" id="KW-1185">Reference proteome</keyword>
<dbReference type="InterPro" id="IPR050815">
    <property type="entry name" value="TF_fung"/>
</dbReference>
<feature type="region of interest" description="Disordered" evidence="6">
    <location>
        <begin position="1"/>
        <end position="44"/>
    </location>
</feature>
<evidence type="ECO:0000259" key="7">
    <source>
        <dbReference type="SMART" id="SM00906"/>
    </source>
</evidence>
<accession>A0A0P7AJ73</accession>
<dbReference type="GO" id="GO:0003677">
    <property type="term" value="F:DNA binding"/>
    <property type="evidence" value="ECO:0007669"/>
    <property type="project" value="InterPro"/>
</dbReference>
<evidence type="ECO:0000313" key="9">
    <source>
        <dbReference type="Proteomes" id="UP000050424"/>
    </source>
</evidence>
<dbReference type="PANTHER" id="PTHR47338:SF4">
    <property type="entry name" value="ZN(II)2CYS6 TRANSCRIPTION FACTOR (EUROFUNG)"/>
    <property type="match status" value="1"/>
</dbReference>
<dbReference type="Pfam" id="PF04082">
    <property type="entry name" value="Fungal_trans"/>
    <property type="match status" value="1"/>
</dbReference>
<dbReference type="STRING" id="78410.A0A0P7AJ73"/>
<evidence type="ECO:0000256" key="2">
    <source>
        <dbReference type="ARBA" id="ARBA00022723"/>
    </source>
</evidence>
<dbReference type="SMART" id="SM00906">
    <property type="entry name" value="Fungal_trans"/>
    <property type="match status" value="1"/>
</dbReference>
<evidence type="ECO:0000313" key="8">
    <source>
        <dbReference type="EMBL" id="KPM37531.1"/>
    </source>
</evidence>
<evidence type="ECO:0000256" key="4">
    <source>
        <dbReference type="ARBA" id="ARBA00023163"/>
    </source>
</evidence>
<dbReference type="InterPro" id="IPR001138">
    <property type="entry name" value="Zn2Cys6_DnaBD"/>
</dbReference>
<keyword evidence="2" id="KW-0479">Metal-binding</keyword>
<gene>
    <name evidence="8" type="ORF">AK830_g9064</name>
</gene>
<dbReference type="SUPFAM" id="SSF57701">
    <property type="entry name" value="Zn2/Cys6 DNA-binding domain"/>
    <property type="match status" value="1"/>
</dbReference>
<dbReference type="EMBL" id="LKCW01000163">
    <property type="protein sequence ID" value="KPM37531.1"/>
    <property type="molecule type" value="Genomic_DNA"/>
</dbReference>
<keyword evidence="3" id="KW-0805">Transcription regulation</keyword>
<dbReference type="GO" id="GO:0008270">
    <property type="term" value="F:zinc ion binding"/>
    <property type="evidence" value="ECO:0007669"/>
    <property type="project" value="InterPro"/>
</dbReference>
<dbReference type="GO" id="GO:0005634">
    <property type="term" value="C:nucleus"/>
    <property type="evidence" value="ECO:0007669"/>
    <property type="project" value="UniProtKB-SubCell"/>
</dbReference>
<protein>
    <recommendedName>
        <fullName evidence="7">Xylanolytic transcriptional activator regulatory domain-containing protein</fullName>
    </recommendedName>
</protein>
<dbReference type="InterPro" id="IPR036864">
    <property type="entry name" value="Zn2-C6_fun-type_DNA-bd_sf"/>
</dbReference>
<name>A0A0P7AJ73_9HYPO</name>
<dbReference type="CDD" id="cd00067">
    <property type="entry name" value="GAL4"/>
    <property type="match status" value="1"/>
</dbReference>
<keyword evidence="4" id="KW-0804">Transcription</keyword>
<proteinExistence type="predicted"/>
<reference evidence="8 9" key="1">
    <citation type="submission" date="2015-09" db="EMBL/GenBank/DDBJ databases">
        <title>Draft genome of a European isolate of the apple canker pathogen Neonectria ditissima.</title>
        <authorList>
            <person name="Gomez-Cortecero A."/>
            <person name="Harrison R.J."/>
            <person name="Armitage A.D."/>
        </authorList>
    </citation>
    <scope>NUCLEOTIDE SEQUENCE [LARGE SCALE GENOMIC DNA]</scope>
    <source>
        <strain evidence="8 9">R09/05</strain>
    </source>
</reference>
<keyword evidence="5" id="KW-0539">Nucleus</keyword>
<evidence type="ECO:0000256" key="6">
    <source>
        <dbReference type="SAM" id="MobiDB-lite"/>
    </source>
</evidence>
<dbReference type="Gene3D" id="4.10.240.10">
    <property type="entry name" value="Zn(2)-C6 fungal-type DNA-binding domain"/>
    <property type="match status" value="1"/>
</dbReference>
<evidence type="ECO:0000256" key="1">
    <source>
        <dbReference type="ARBA" id="ARBA00004123"/>
    </source>
</evidence>
<dbReference type="OrthoDB" id="424974at2759"/>
<organism evidence="8 9">
    <name type="scientific">Neonectria ditissima</name>
    <dbReference type="NCBI Taxonomy" id="78410"/>
    <lineage>
        <taxon>Eukaryota</taxon>
        <taxon>Fungi</taxon>
        <taxon>Dikarya</taxon>
        <taxon>Ascomycota</taxon>
        <taxon>Pezizomycotina</taxon>
        <taxon>Sordariomycetes</taxon>
        <taxon>Hypocreomycetidae</taxon>
        <taxon>Hypocreales</taxon>
        <taxon>Nectriaceae</taxon>
        <taxon>Neonectria</taxon>
    </lineage>
</organism>
<feature type="compositionally biased region" description="Basic and acidic residues" evidence="6">
    <location>
        <begin position="1"/>
        <end position="12"/>
    </location>
</feature>
<dbReference type="AlphaFoldDB" id="A0A0P7AJ73"/>
<dbReference type="PANTHER" id="PTHR47338">
    <property type="entry name" value="ZN(II)2CYS6 TRANSCRIPTION FACTOR (EUROFUNG)-RELATED"/>
    <property type="match status" value="1"/>
</dbReference>
<dbReference type="Proteomes" id="UP000050424">
    <property type="component" value="Unassembled WGS sequence"/>
</dbReference>
<feature type="domain" description="Xylanolytic transcriptional activator regulatory" evidence="7">
    <location>
        <begin position="292"/>
        <end position="364"/>
    </location>
</feature>
<sequence length="849" mass="95218">MIPAKSFEETSHQEMSVDAEPHSSSWPPRERRPSTTSLPGGIRRIRQACTNCRYRKTKCSGDRPKSPAWSNVGKARAIEQDQNNRVAPCSAEWQRATKYRVRIPPSLYPPSPRDPDKCTSSPTLKETPSPDSSSMTFNDQDAFLNDFIAESPSSQFRIPSEAESISKTPNVPRFNTIPSHSVTQSLVDSFFVHVHNQPYSYFHEQSFRDRLACGLLPKCLVFAVLASALRFSDIESFRGSVHEATEAYAREAWLSILSDHMTAENSLNLYVAQATNMLAIIDFTAAGRTSSGWLKIGLAVRISQDLQLMEEPNSDLPAVEQEERRRAFWSVYLLDKLVSCGQGRPPAISDDDCHLSLPCHEQIFRDGGVADTPTLHKLLKWNTELESRCGTFSLAILAASALGRCARYVLHQRDIDEILPWDSQSNFASLNSSFLLVEHHLQSENRPVNEIVAQHRQPDGNIDHGTVGWIVFARNIFHLCHCLLNHPFLVRLRLQKLKCRMPPNFWAQALQSCRTHACKLVDLLDTAASAGCHVQSSFYAYSVAVAGSILSLSICADREMGKEVDPAMITGSQQALNTLESMGRVWEHASKMHLQLLLFDAQRLALAQSLDPQLRNDIDPKLELTFWSMVNYDKMCNSLSAIETILDSEVLDNCVPVSLDFNIGLKRDCKDLDTVRCDTCRRDELLWKSELPSQGIVASHAGGRRDALALERFEAALGEIEELGKMGCRICWMFDGVKEAGHQWGTCGTTTEKDLSFSSGMDFQGLVNYKKDPQARFLSCFYCHVSQELYQVGYETKGVSCRWKHAVIPMALAAGTEADIWSQVRDAAGRDFKGRDDYADWLGRKHSKL</sequence>
<dbReference type="InterPro" id="IPR007219">
    <property type="entry name" value="XnlR_reg_dom"/>
</dbReference>
<comment type="caution">
    <text evidence="8">The sequence shown here is derived from an EMBL/GenBank/DDBJ whole genome shotgun (WGS) entry which is preliminary data.</text>
</comment>
<dbReference type="CDD" id="cd12148">
    <property type="entry name" value="fungal_TF_MHR"/>
    <property type="match status" value="1"/>
</dbReference>
<feature type="region of interest" description="Disordered" evidence="6">
    <location>
        <begin position="103"/>
        <end position="136"/>
    </location>
</feature>
<evidence type="ECO:0000256" key="5">
    <source>
        <dbReference type="ARBA" id="ARBA00023242"/>
    </source>
</evidence>